<dbReference type="EMBL" id="JAIWYP010000015">
    <property type="protein sequence ID" value="KAH3702104.1"/>
    <property type="molecule type" value="Genomic_DNA"/>
</dbReference>
<sequence length="103" mass="10943">MEGCSCFTDAGSDVYNLSSLVVQNADEVGEAVHLLQRLALDWDGCVVGCVGPEHLALSSVDGEALSFPGSVLGFGDKSQIIAKVKVFQLFPECPLNYIALLPR</sequence>
<organism evidence="1 2">
    <name type="scientific">Dreissena polymorpha</name>
    <name type="common">Zebra mussel</name>
    <name type="synonym">Mytilus polymorpha</name>
    <dbReference type="NCBI Taxonomy" id="45954"/>
    <lineage>
        <taxon>Eukaryota</taxon>
        <taxon>Metazoa</taxon>
        <taxon>Spiralia</taxon>
        <taxon>Lophotrochozoa</taxon>
        <taxon>Mollusca</taxon>
        <taxon>Bivalvia</taxon>
        <taxon>Autobranchia</taxon>
        <taxon>Heteroconchia</taxon>
        <taxon>Euheterodonta</taxon>
        <taxon>Imparidentia</taxon>
        <taxon>Neoheterodontei</taxon>
        <taxon>Myida</taxon>
        <taxon>Dreissenoidea</taxon>
        <taxon>Dreissenidae</taxon>
        <taxon>Dreissena</taxon>
    </lineage>
</organism>
<comment type="caution">
    <text evidence="1">The sequence shown here is derived from an EMBL/GenBank/DDBJ whole genome shotgun (WGS) entry which is preliminary data.</text>
</comment>
<proteinExistence type="predicted"/>
<protein>
    <submittedName>
        <fullName evidence="1">Uncharacterized protein</fullName>
    </submittedName>
</protein>
<reference evidence="1" key="2">
    <citation type="submission" date="2020-11" db="EMBL/GenBank/DDBJ databases">
        <authorList>
            <person name="McCartney M.A."/>
            <person name="Auch B."/>
            <person name="Kono T."/>
            <person name="Mallez S."/>
            <person name="Becker A."/>
            <person name="Gohl D.M."/>
            <person name="Silverstein K.A.T."/>
            <person name="Koren S."/>
            <person name="Bechman K.B."/>
            <person name="Herman A."/>
            <person name="Abrahante J.E."/>
            <person name="Garbe J."/>
        </authorList>
    </citation>
    <scope>NUCLEOTIDE SEQUENCE</scope>
    <source>
        <strain evidence="1">Duluth1</strain>
        <tissue evidence="1">Whole animal</tissue>
    </source>
</reference>
<evidence type="ECO:0000313" key="1">
    <source>
        <dbReference type="EMBL" id="KAH3702104.1"/>
    </source>
</evidence>
<accession>A0A9D3YJV5</accession>
<evidence type="ECO:0000313" key="2">
    <source>
        <dbReference type="Proteomes" id="UP000828390"/>
    </source>
</evidence>
<dbReference type="AlphaFoldDB" id="A0A9D3YJV5"/>
<dbReference type="Proteomes" id="UP000828390">
    <property type="component" value="Unassembled WGS sequence"/>
</dbReference>
<keyword evidence="2" id="KW-1185">Reference proteome</keyword>
<gene>
    <name evidence="1" type="ORF">DPMN_077106</name>
</gene>
<reference evidence="1" key="1">
    <citation type="journal article" date="2019" name="bioRxiv">
        <title>The Genome of the Zebra Mussel, Dreissena polymorpha: A Resource for Invasive Species Research.</title>
        <authorList>
            <person name="McCartney M.A."/>
            <person name="Auch B."/>
            <person name="Kono T."/>
            <person name="Mallez S."/>
            <person name="Zhang Y."/>
            <person name="Obille A."/>
            <person name="Becker A."/>
            <person name="Abrahante J.E."/>
            <person name="Garbe J."/>
            <person name="Badalamenti J.P."/>
            <person name="Herman A."/>
            <person name="Mangelson H."/>
            <person name="Liachko I."/>
            <person name="Sullivan S."/>
            <person name="Sone E.D."/>
            <person name="Koren S."/>
            <person name="Silverstein K.A.T."/>
            <person name="Beckman K.B."/>
            <person name="Gohl D.M."/>
        </authorList>
    </citation>
    <scope>NUCLEOTIDE SEQUENCE</scope>
    <source>
        <strain evidence="1">Duluth1</strain>
        <tissue evidence="1">Whole animal</tissue>
    </source>
</reference>
<name>A0A9D3YJV5_DREPO</name>